<dbReference type="Pfam" id="PF08241">
    <property type="entry name" value="Methyltransf_11"/>
    <property type="match status" value="1"/>
</dbReference>
<name>A0ABY8UN00_TETOB</name>
<feature type="domain" description="Methyltransferase type 11" evidence="2">
    <location>
        <begin position="170"/>
        <end position="242"/>
    </location>
</feature>
<evidence type="ECO:0000313" key="3">
    <source>
        <dbReference type="EMBL" id="WIA22632.1"/>
    </source>
</evidence>
<organism evidence="3 4">
    <name type="scientific">Tetradesmus obliquus</name>
    <name type="common">Green alga</name>
    <name type="synonym">Acutodesmus obliquus</name>
    <dbReference type="NCBI Taxonomy" id="3088"/>
    <lineage>
        <taxon>Eukaryota</taxon>
        <taxon>Viridiplantae</taxon>
        <taxon>Chlorophyta</taxon>
        <taxon>core chlorophytes</taxon>
        <taxon>Chlorophyceae</taxon>
        <taxon>CS clade</taxon>
        <taxon>Sphaeropleales</taxon>
        <taxon>Scenedesmaceae</taxon>
        <taxon>Tetradesmus</taxon>
    </lineage>
</organism>
<dbReference type="CDD" id="cd02440">
    <property type="entry name" value="AdoMet_MTases"/>
    <property type="match status" value="1"/>
</dbReference>
<dbReference type="PANTHER" id="PTHR43036:SF1">
    <property type="entry name" value="S-ADENOSYL-L-METHIONINE-DEPENDENT METHYLTRANSFERASES SUPERFAMILY PROTEIN"/>
    <property type="match status" value="1"/>
</dbReference>
<sequence>MQRLRTLQVQSHHRAYVCAALPRLPGASQRTLAQSSPHSSPLSSSGASRRQLLGSLVLGGSSLLELSSSGWSSRSVAQAAAVSEKEKVLQDPKWPEKWPFRPEDFLRYDESDDSVFYEAPRFVYHIDDGAVKSLTEFYSSVFPPSGSDDVAMLDICSSWVSHYPPGYKAGKIVALGMNEEELKANKEASEYVVHDLNLEPDLPFPDNSFDIITNAVSVDYLNKPLEVFQEIHRVLKPGGKAYMSFSNRCFPTKAIALWTATGDEDHIWIVGSYFHYSVPGGFHEPQAKDISPRGGLFGKSDPMYVVYAEKKA</sequence>
<dbReference type="SUPFAM" id="SSF53335">
    <property type="entry name" value="S-adenosyl-L-methionine-dependent methyltransferases"/>
    <property type="match status" value="1"/>
</dbReference>
<evidence type="ECO:0000259" key="2">
    <source>
        <dbReference type="Pfam" id="PF08241"/>
    </source>
</evidence>
<dbReference type="EMBL" id="CP126222">
    <property type="protein sequence ID" value="WIA22632.1"/>
    <property type="molecule type" value="Genomic_DNA"/>
</dbReference>
<feature type="region of interest" description="Disordered" evidence="1">
    <location>
        <begin position="28"/>
        <end position="47"/>
    </location>
</feature>
<feature type="compositionally biased region" description="Low complexity" evidence="1">
    <location>
        <begin position="32"/>
        <end position="47"/>
    </location>
</feature>
<dbReference type="InterPro" id="IPR013216">
    <property type="entry name" value="Methyltransf_11"/>
</dbReference>
<evidence type="ECO:0000256" key="1">
    <source>
        <dbReference type="SAM" id="MobiDB-lite"/>
    </source>
</evidence>
<reference evidence="3 4" key="1">
    <citation type="submission" date="2023-05" db="EMBL/GenBank/DDBJ databases">
        <title>A 100% complete, gapless, phased diploid assembly of the Scenedesmus obliquus UTEX 3031 genome.</title>
        <authorList>
            <person name="Biondi T.C."/>
            <person name="Hanschen E.R."/>
            <person name="Kwon T."/>
            <person name="Eng W."/>
            <person name="Kruse C.P.S."/>
            <person name="Koehler S.I."/>
            <person name="Kunde Y."/>
            <person name="Gleasner C.D."/>
            <person name="You Mak K.T."/>
            <person name="Polle J."/>
            <person name="Hovde B.T."/>
            <person name="Starkenburg S.R."/>
        </authorList>
    </citation>
    <scope>NUCLEOTIDE SEQUENCE [LARGE SCALE GENOMIC DNA]</scope>
    <source>
        <strain evidence="3 4">DOE0152z</strain>
    </source>
</reference>
<dbReference type="InterPro" id="IPR029063">
    <property type="entry name" value="SAM-dependent_MTases_sf"/>
</dbReference>
<protein>
    <recommendedName>
        <fullName evidence="2">Methyltransferase type 11 domain-containing protein</fullName>
    </recommendedName>
</protein>
<keyword evidence="4" id="KW-1185">Reference proteome</keyword>
<dbReference type="PANTHER" id="PTHR43036">
    <property type="entry name" value="OSJNBB0011N17.9 PROTEIN"/>
    <property type="match status" value="1"/>
</dbReference>
<dbReference type="Proteomes" id="UP001244341">
    <property type="component" value="Chromosome 15b"/>
</dbReference>
<gene>
    <name evidence="3" type="ORF">OEZ85_001055</name>
</gene>
<dbReference type="Gene3D" id="3.40.50.150">
    <property type="entry name" value="Vaccinia Virus protein VP39"/>
    <property type="match status" value="1"/>
</dbReference>
<evidence type="ECO:0000313" key="4">
    <source>
        <dbReference type="Proteomes" id="UP001244341"/>
    </source>
</evidence>
<accession>A0ABY8UN00</accession>
<proteinExistence type="predicted"/>